<sequence length="177" mass="20782">MEKFANLSPYTTAGQAAFMLMFSLRELQHGPTKSECIQFINSRKWFDIQLEDKKPYASGNTEPRWQTLIAWGRKNCVDSGYIENEVRDSWQPTKNGLNAVVMMCKAFEEKRADVRRCYLFTTKFKQLIDPAYSPSDNDKKRPEYLYEDCLPEYRKSVRGSKQDRINKMIHDLLSDEL</sequence>
<name>A0ABW4ZEM5_9BACT</name>
<gene>
    <name evidence="1" type="ORF">ACFSW8_14155</name>
</gene>
<dbReference type="RefSeq" id="WP_377178562.1">
    <property type="nucleotide sequence ID" value="NZ_JBHUJB010000066.1"/>
</dbReference>
<protein>
    <submittedName>
        <fullName evidence="1">Uncharacterized protein</fullName>
    </submittedName>
</protein>
<proteinExistence type="predicted"/>
<keyword evidence="2" id="KW-1185">Reference proteome</keyword>
<accession>A0ABW4ZEM5</accession>
<evidence type="ECO:0000313" key="1">
    <source>
        <dbReference type="EMBL" id="MFD2160047.1"/>
    </source>
</evidence>
<organism evidence="1 2">
    <name type="scientific">Rubritalea tangerina</name>
    <dbReference type="NCBI Taxonomy" id="430798"/>
    <lineage>
        <taxon>Bacteria</taxon>
        <taxon>Pseudomonadati</taxon>
        <taxon>Verrucomicrobiota</taxon>
        <taxon>Verrucomicrobiia</taxon>
        <taxon>Verrucomicrobiales</taxon>
        <taxon>Rubritaleaceae</taxon>
        <taxon>Rubritalea</taxon>
    </lineage>
</organism>
<dbReference type="Proteomes" id="UP001597389">
    <property type="component" value="Unassembled WGS sequence"/>
</dbReference>
<reference evidence="2" key="1">
    <citation type="journal article" date="2019" name="Int. J. Syst. Evol. Microbiol.">
        <title>The Global Catalogue of Microorganisms (GCM) 10K type strain sequencing project: providing services to taxonomists for standard genome sequencing and annotation.</title>
        <authorList>
            <consortium name="The Broad Institute Genomics Platform"/>
            <consortium name="The Broad Institute Genome Sequencing Center for Infectious Disease"/>
            <person name="Wu L."/>
            <person name="Ma J."/>
        </authorList>
    </citation>
    <scope>NUCLEOTIDE SEQUENCE [LARGE SCALE GENOMIC DNA]</scope>
    <source>
        <strain evidence="2">CCUG 57942</strain>
    </source>
</reference>
<dbReference type="EMBL" id="JBHUJB010000066">
    <property type="protein sequence ID" value="MFD2160047.1"/>
    <property type="molecule type" value="Genomic_DNA"/>
</dbReference>
<comment type="caution">
    <text evidence="1">The sequence shown here is derived from an EMBL/GenBank/DDBJ whole genome shotgun (WGS) entry which is preliminary data.</text>
</comment>
<evidence type="ECO:0000313" key="2">
    <source>
        <dbReference type="Proteomes" id="UP001597389"/>
    </source>
</evidence>